<name>A0A2P2P4L2_RHIMU</name>
<sequence length="62" mass="7445">MKNISKTKWQFLQNSPNYQRHEDNWLLGQTQTKSDFTEIRDRMDNINVQRPKHAKKKANLSS</sequence>
<evidence type="ECO:0000313" key="1">
    <source>
        <dbReference type="EMBL" id="MBX49706.1"/>
    </source>
</evidence>
<protein>
    <submittedName>
        <fullName evidence="1">Uncharacterized protein</fullName>
    </submittedName>
</protein>
<organism evidence="1">
    <name type="scientific">Rhizophora mucronata</name>
    <name type="common">Asiatic mangrove</name>
    <dbReference type="NCBI Taxonomy" id="61149"/>
    <lineage>
        <taxon>Eukaryota</taxon>
        <taxon>Viridiplantae</taxon>
        <taxon>Streptophyta</taxon>
        <taxon>Embryophyta</taxon>
        <taxon>Tracheophyta</taxon>
        <taxon>Spermatophyta</taxon>
        <taxon>Magnoliopsida</taxon>
        <taxon>eudicotyledons</taxon>
        <taxon>Gunneridae</taxon>
        <taxon>Pentapetalae</taxon>
        <taxon>rosids</taxon>
        <taxon>fabids</taxon>
        <taxon>Malpighiales</taxon>
        <taxon>Rhizophoraceae</taxon>
        <taxon>Rhizophora</taxon>
    </lineage>
</organism>
<dbReference type="AlphaFoldDB" id="A0A2P2P4L2"/>
<accession>A0A2P2P4L2</accession>
<proteinExistence type="predicted"/>
<dbReference type="EMBL" id="GGEC01069222">
    <property type="protein sequence ID" value="MBX49706.1"/>
    <property type="molecule type" value="Transcribed_RNA"/>
</dbReference>
<reference evidence="1" key="1">
    <citation type="submission" date="2018-02" db="EMBL/GenBank/DDBJ databases">
        <title>Rhizophora mucronata_Transcriptome.</title>
        <authorList>
            <person name="Meera S.P."/>
            <person name="Sreeshan A."/>
            <person name="Augustine A."/>
        </authorList>
    </citation>
    <scope>NUCLEOTIDE SEQUENCE</scope>
    <source>
        <tissue evidence="1">Leaf</tissue>
    </source>
</reference>